<dbReference type="InterPro" id="IPR038636">
    <property type="entry name" value="Wzi_sf"/>
</dbReference>
<dbReference type="Gene3D" id="2.40.160.130">
    <property type="entry name" value="Capsule assembly protein Wzi"/>
    <property type="match status" value="1"/>
</dbReference>
<dbReference type="InterPro" id="IPR026950">
    <property type="entry name" value="Caps_assemb_Wzi"/>
</dbReference>
<reference evidence="2 3" key="1">
    <citation type="submission" date="2019-01" db="EMBL/GenBank/DDBJ databases">
        <authorList>
            <person name="Chen W.-M."/>
        </authorList>
    </citation>
    <scope>NUCLEOTIDE SEQUENCE [LARGE SCALE GENOMIC DNA]</scope>
    <source>
        <strain evidence="2 3">FSY-15</strain>
    </source>
</reference>
<comment type="caution">
    <text evidence="2">The sequence shown here is derived from an EMBL/GenBank/DDBJ whole genome shotgun (WGS) entry which is preliminary data.</text>
</comment>
<accession>A0A437PPM4</accession>
<evidence type="ECO:0000313" key="2">
    <source>
        <dbReference type="EMBL" id="RVU24211.1"/>
    </source>
</evidence>
<organism evidence="2 3">
    <name type="scientific">Sandaracinomonas limnophila</name>
    <dbReference type="NCBI Taxonomy" id="1862386"/>
    <lineage>
        <taxon>Bacteria</taxon>
        <taxon>Pseudomonadati</taxon>
        <taxon>Bacteroidota</taxon>
        <taxon>Cytophagia</taxon>
        <taxon>Cytophagales</taxon>
        <taxon>Flectobacillaceae</taxon>
        <taxon>Sandaracinomonas</taxon>
    </lineage>
</organism>
<keyword evidence="3" id="KW-1185">Reference proteome</keyword>
<name>A0A437PPM4_9BACT</name>
<evidence type="ECO:0008006" key="4">
    <source>
        <dbReference type="Google" id="ProtNLM"/>
    </source>
</evidence>
<dbReference type="Pfam" id="PF14052">
    <property type="entry name" value="Caps_assemb_Wzi"/>
    <property type="match status" value="1"/>
</dbReference>
<dbReference type="RefSeq" id="WP_127804862.1">
    <property type="nucleotide sequence ID" value="NZ_SACY01000004.1"/>
</dbReference>
<dbReference type="Proteomes" id="UP000282832">
    <property type="component" value="Unassembled WGS sequence"/>
</dbReference>
<dbReference type="AlphaFoldDB" id="A0A437PPM4"/>
<feature type="chain" id="PRO_5019381697" description="Capsule assembly Wzi family protein" evidence="1">
    <location>
        <begin position="22"/>
        <end position="482"/>
    </location>
</feature>
<keyword evidence="1" id="KW-0732">Signal</keyword>
<protein>
    <recommendedName>
        <fullName evidence="4">Capsule assembly Wzi family protein</fullName>
    </recommendedName>
</protein>
<proteinExistence type="predicted"/>
<dbReference type="OrthoDB" id="596512at2"/>
<dbReference type="EMBL" id="SACY01000004">
    <property type="protein sequence ID" value="RVU24211.1"/>
    <property type="molecule type" value="Genomic_DNA"/>
</dbReference>
<gene>
    <name evidence="2" type="ORF">EOJ36_09840</name>
</gene>
<evidence type="ECO:0000256" key="1">
    <source>
        <dbReference type="SAM" id="SignalP"/>
    </source>
</evidence>
<sequence>MKKTHCLGVLLVLITMQYSIAQTSDTKNWLEIGTGITDGKYQPFWLRSNQYGMVPVRGSYFQTNAGYVQDYKKKGRLKFGYGANVQFLVGTDKSAVQIPELYVKSKLGIFELWAGMRKQTFGLADSTISSGSFVWSGNALPIPKIELSVPNWFYPKKGGFFAFKGNFAHGVFENNRTDAAHVFLHQKSFYGQFGRETSTIKLFAGFNHQVQWGGKLLYADPNNSAGINGQVPTRFKDFLYVVTGINLAAVNDTTQFGKNDAGNRVGNHLGSVDIGAEIDFGSFKVLGYRQSYYEDGSLFWLNNITDGLHGISIQSKKEGTFRKLVLEYFNSTSQGGPIGSDAPFAWQRGLDNYFNNGVYPQGWSYRSRGIGSPFITAINETDLPLTNGGYFDNSRVEAFYIASEWEIKDTKILFKGSLANAVGWYGKEFVPVKKMYSLALFAQKPMKILGYDATVKANIGYDQSEWYKNTLGGNIGISVPLF</sequence>
<evidence type="ECO:0000313" key="3">
    <source>
        <dbReference type="Proteomes" id="UP000282832"/>
    </source>
</evidence>
<feature type="signal peptide" evidence="1">
    <location>
        <begin position="1"/>
        <end position="21"/>
    </location>
</feature>